<comment type="caution">
    <text evidence="1">The sequence shown here is derived from an EMBL/GenBank/DDBJ whole genome shotgun (WGS) entry which is preliminary data.</text>
</comment>
<organism evidence="1 2">
    <name type="scientific">Ladona fulva</name>
    <name type="common">Scarce chaser dragonfly</name>
    <name type="synonym">Libellula fulva</name>
    <dbReference type="NCBI Taxonomy" id="123851"/>
    <lineage>
        <taxon>Eukaryota</taxon>
        <taxon>Metazoa</taxon>
        <taxon>Ecdysozoa</taxon>
        <taxon>Arthropoda</taxon>
        <taxon>Hexapoda</taxon>
        <taxon>Insecta</taxon>
        <taxon>Pterygota</taxon>
        <taxon>Palaeoptera</taxon>
        <taxon>Odonata</taxon>
        <taxon>Epiprocta</taxon>
        <taxon>Anisoptera</taxon>
        <taxon>Libelluloidea</taxon>
        <taxon>Libellulidae</taxon>
        <taxon>Ladona</taxon>
    </lineage>
</organism>
<dbReference type="OrthoDB" id="6747310at2759"/>
<gene>
    <name evidence="1" type="ORF">J437_LFUL018304</name>
</gene>
<name>A0A8K0KQC1_LADFU</name>
<dbReference type="PANTHER" id="PTHR45913:SF5">
    <property type="entry name" value="GENERAL TRANSCRIPTION FACTOR II-I REPEAT DOMAIN-CONTAINING PROTEIN 2A-LIKE PROTEIN"/>
    <property type="match status" value="1"/>
</dbReference>
<reference evidence="1" key="1">
    <citation type="submission" date="2013-04" db="EMBL/GenBank/DDBJ databases">
        <authorList>
            <person name="Qu J."/>
            <person name="Murali S.C."/>
            <person name="Bandaranaike D."/>
            <person name="Bellair M."/>
            <person name="Blankenburg K."/>
            <person name="Chao H."/>
            <person name="Dinh H."/>
            <person name="Doddapaneni H."/>
            <person name="Downs B."/>
            <person name="Dugan-Rocha S."/>
            <person name="Elkadiri S."/>
            <person name="Gnanaolivu R.D."/>
            <person name="Hernandez B."/>
            <person name="Javaid M."/>
            <person name="Jayaseelan J.C."/>
            <person name="Lee S."/>
            <person name="Li M."/>
            <person name="Ming W."/>
            <person name="Munidasa M."/>
            <person name="Muniz J."/>
            <person name="Nguyen L."/>
            <person name="Ongeri F."/>
            <person name="Osuji N."/>
            <person name="Pu L.-L."/>
            <person name="Puazo M."/>
            <person name="Qu C."/>
            <person name="Quiroz J."/>
            <person name="Raj R."/>
            <person name="Weissenberger G."/>
            <person name="Xin Y."/>
            <person name="Zou X."/>
            <person name="Han Y."/>
            <person name="Richards S."/>
            <person name="Worley K."/>
            <person name="Muzny D."/>
            <person name="Gibbs R."/>
        </authorList>
    </citation>
    <scope>NUCLEOTIDE SEQUENCE</scope>
    <source>
        <strain evidence="1">Sampled in the wild</strain>
    </source>
</reference>
<evidence type="ECO:0000313" key="1">
    <source>
        <dbReference type="EMBL" id="KAG8239080.1"/>
    </source>
</evidence>
<reference evidence="1" key="2">
    <citation type="submission" date="2017-10" db="EMBL/GenBank/DDBJ databases">
        <title>Ladona fulva Genome sequencing and assembly.</title>
        <authorList>
            <person name="Murali S."/>
            <person name="Richards S."/>
            <person name="Bandaranaike D."/>
            <person name="Bellair M."/>
            <person name="Blankenburg K."/>
            <person name="Chao H."/>
            <person name="Dinh H."/>
            <person name="Doddapaneni H."/>
            <person name="Dugan-Rocha S."/>
            <person name="Elkadiri S."/>
            <person name="Gnanaolivu R."/>
            <person name="Hernandez B."/>
            <person name="Skinner E."/>
            <person name="Javaid M."/>
            <person name="Lee S."/>
            <person name="Li M."/>
            <person name="Ming W."/>
            <person name="Munidasa M."/>
            <person name="Muniz J."/>
            <person name="Nguyen L."/>
            <person name="Hughes D."/>
            <person name="Osuji N."/>
            <person name="Pu L.-L."/>
            <person name="Puazo M."/>
            <person name="Qu C."/>
            <person name="Quiroz J."/>
            <person name="Raj R."/>
            <person name="Weissenberger G."/>
            <person name="Xin Y."/>
            <person name="Zou X."/>
            <person name="Han Y."/>
            <person name="Worley K."/>
            <person name="Muzny D."/>
            <person name="Gibbs R."/>
        </authorList>
    </citation>
    <scope>NUCLEOTIDE SEQUENCE</scope>
    <source>
        <strain evidence="1">Sampled in the wild</strain>
    </source>
</reference>
<dbReference type="Proteomes" id="UP000792457">
    <property type="component" value="Unassembled WGS sequence"/>
</dbReference>
<protein>
    <submittedName>
        <fullName evidence="1">Uncharacterized protein</fullName>
    </submittedName>
</protein>
<evidence type="ECO:0000313" key="2">
    <source>
        <dbReference type="Proteomes" id="UP000792457"/>
    </source>
</evidence>
<dbReference type="AlphaFoldDB" id="A0A8K0KQC1"/>
<dbReference type="EMBL" id="KZ309509">
    <property type="protein sequence ID" value="KAG8239080.1"/>
    <property type="molecule type" value="Genomic_DNA"/>
</dbReference>
<dbReference type="PANTHER" id="PTHR45913">
    <property type="entry name" value="EPM2A-INTERACTING PROTEIN 1"/>
    <property type="match status" value="1"/>
</dbReference>
<keyword evidence="2" id="KW-1185">Reference proteome</keyword>
<sequence length="244" mass="27505">MQSNPEKFSKHIEKLSDYSWLLDLAFLADITEKLNILNLDPQGKDKELAQIMGSVKAFKAKLTLWMCQMRSKSLLPGASGDYFCQPIYHKATETTTAIARIIASEVENLELEIDYLKNDIILQAHATDVDFWKLVEKDRLPLLRNWVEATGWLLEETAFTTVYGMLTSELQRLAAERLDLKDVKELNMMAVPSLADFLLASTFLAASAASLSKTLRPFVAGLDVPDIAPDSERLLLVFFKVFTL</sequence>
<accession>A0A8K0KQC1</accession>
<proteinExistence type="predicted"/>